<dbReference type="FunFam" id="3.30.1370.70:FF:000001">
    <property type="entry name" value="NifU-like protein 4, mitochondrial"/>
    <property type="match status" value="1"/>
</dbReference>
<organism evidence="3 4">
    <name type="scientific">Lobosporangium transversale</name>
    <dbReference type="NCBI Taxonomy" id="64571"/>
    <lineage>
        <taxon>Eukaryota</taxon>
        <taxon>Fungi</taxon>
        <taxon>Fungi incertae sedis</taxon>
        <taxon>Mucoromycota</taxon>
        <taxon>Mortierellomycotina</taxon>
        <taxon>Mortierellomycetes</taxon>
        <taxon>Mortierellales</taxon>
        <taxon>Mortierellaceae</taxon>
        <taxon>Lobosporangium</taxon>
    </lineage>
</organism>
<dbReference type="SUPFAM" id="SSF117916">
    <property type="entry name" value="Fe-S cluster assembly (FSCA) domain-like"/>
    <property type="match status" value="1"/>
</dbReference>
<dbReference type="RefSeq" id="XP_021880374.1">
    <property type="nucleotide sequence ID" value="XM_022022099.1"/>
</dbReference>
<feature type="domain" description="Scaffold protein Nfu/NifU N-terminal" evidence="2">
    <location>
        <begin position="78"/>
        <end position="165"/>
    </location>
</feature>
<dbReference type="AlphaFoldDB" id="A0A1Y2GM56"/>
<evidence type="ECO:0000313" key="3">
    <source>
        <dbReference type="EMBL" id="ORZ13025.1"/>
    </source>
</evidence>
<proteinExistence type="inferred from homology"/>
<dbReference type="SMART" id="SM00932">
    <property type="entry name" value="Nfu_N"/>
    <property type="match status" value="1"/>
</dbReference>
<comment type="caution">
    <text evidence="3">The sequence shown here is derived from an EMBL/GenBank/DDBJ whole genome shotgun (WGS) entry which is preliminary data.</text>
</comment>
<evidence type="ECO:0000313" key="4">
    <source>
        <dbReference type="Proteomes" id="UP000193648"/>
    </source>
</evidence>
<accession>A0A1Y2GM56</accession>
<dbReference type="Gene3D" id="3.30.1370.70">
    <property type="entry name" value="Scaffold protein Nfu/NifU, N-terminal domain"/>
    <property type="match status" value="1"/>
</dbReference>
<dbReference type="InterPro" id="IPR014824">
    <property type="entry name" value="Nfu/NifU_N"/>
</dbReference>
<dbReference type="PANTHER" id="PTHR11178">
    <property type="entry name" value="IRON-SULFUR CLUSTER SCAFFOLD PROTEIN NFU-RELATED"/>
    <property type="match status" value="1"/>
</dbReference>
<dbReference type="FunCoup" id="A0A1Y2GM56">
    <property type="interactions" value="225"/>
</dbReference>
<dbReference type="GO" id="GO:0016226">
    <property type="term" value="P:iron-sulfur cluster assembly"/>
    <property type="evidence" value="ECO:0007669"/>
    <property type="project" value="InterPro"/>
</dbReference>
<protein>
    <submittedName>
        <fullName evidence="3">Scaffold protein Nfu/NifU N terminal-domain-containing protein</fullName>
    </submittedName>
</protein>
<dbReference type="STRING" id="64571.A0A1Y2GM56"/>
<keyword evidence="4" id="KW-1185">Reference proteome</keyword>
<dbReference type="GeneID" id="33563943"/>
<dbReference type="InParanoid" id="A0A1Y2GM56"/>
<dbReference type="InterPro" id="IPR036498">
    <property type="entry name" value="Nfu/NifU_N_sf"/>
</dbReference>
<dbReference type="Pfam" id="PF01106">
    <property type="entry name" value="NifU"/>
    <property type="match status" value="1"/>
</dbReference>
<dbReference type="FunFam" id="3.30.300.130:FF:000001">
    <property type="entry name" value="NFU1 iron-sulfur cluster scaffold"/>
    <property type="match status" value="1"/>
</dbReference>
<dbReference type="EMBL" id="MCFF01000024">
    <property type="protein sequence ID" value="ORZ13025.1"/>
    <property type="molecule type" value="Genomic_DNA"/>
</dbReference>
<dbReference type="PANTHER" id="PTHR11178:SF1">
    <property type="entry name" value="NFU1 IRON-SULFUR CLUSTER SCAFFOLD HOMOLOG, MITOCHONDRIAL"/>
    <property type="match status" value="1"/>
</dbReference>
<reference evidence="3 4" key="1">
    <citation type="submission" date="2016-07" db="EMBL/GenBank/DDBJ databases">
        <title>Pervasive Adenine N6-methylation of Active Genes in Fungi.</title>
        <authorList>
            <consortium name="DOE Joint Genome Institute"/>
            <person name="Mondo S.J."/>
            <person name="Dannebaum R.O."/>
            <person name="Kuo R.C."/>
            <person name="Labutti K."/>
            <person name="Haridas S."/>
            <person name="Kuo A."/>
            <person name="Salamov A."/>
            <person name="Ahrendt S.R."/>
            <person name="Lipzen A."/>
            <person name="Sullivan W."/>
            <person name="Andreopoulos W.B."/>
            <person name="Clum A."/>
            <person name="Lindquist E."/>
            <person name="Daum C."/>
            <person name="Ramamoorthy G.K."/>
            <person name="Gryganskyi A."/>
            <person name="Culley D."/>
            <person name="Magnuson J.K."/>
            <person name="James T.Y."/>
            <person name="O'Malley M.A."/>
            <person name="Stajich J.E."/>
            <person name="Spatafora J.W."/>
            <person name="Visel A."/>
            <person name="Grigoriev I.V."/>
        </authorList>
    </citation>
    <scope>NUCLEOTIDE SEQUENCE [LARGE SCALE GENOMIC DNA]</scope>
    <source>
        <strain evidence="3 4">NRRL 3116</strain>
    </source>
</reference>
<dbReference type="GO" id="GO:0005739">
    <property type="term" value="C:mitochondrion"/>
    <property type="evidence" value="ECO:0007669"/>
    <property type="project" value="TreeGrafter"/>
</dbReference>
<dbReference type="SUPFAM" id="SSF110836">
    <property type="entry name" value="Hypothetical protein SAV1430"/>
    <property type="match status" value="1"/>
</dbReference>
<dbReference type="GO" id="GO:0005506">
    <property type="term" value="F:iron ion binding"/>
    <property type="evidence" value="ECO:0007669"/>
    <property type="project" value="InterPro"/>
</dbReference>
<dbReference type="Proteomes" id="UP000193648">
    <property type="component" value="Unassembled WGS sequence"/>
</dbReference>
<comment type="similarity">
    <text evidence="1">Belongs to the NifU family.</text>
</comment>
<sequence>MFRLLPARTSNTIATAVSFSTKRTLLTSTAAATTKRTLLNNTIDTRSAAAWSLFSRQIPTRAMKINLAATQQVRTMFIQTDTTPNQDSLKFIPGVAVMSDGSTAEFLDARNAMNSPLAKKLFQIDGVRGVFFGPDFLTITKDQDAVWQLMKPDIYSAIMDFFASGQPIISESAEGAETHSDTMILEDDSETVQMIKELLDTRIRPSIQDDGGDIEYRGFEDGIVKLKLKGACRTCDSSTVTLKNGIENMLMHYVPEVTSVEQVFDADEEMGQLEFEKLERRLMNQ</sequence>
<evidence type="ECO:0000259" key="2">
    <source>
        <dbReference type="SMART" id="SM00932"/>
    </source>
</evidence>
<dbReference type="Gene3D" id="3.30.300.130">
    <property type="entry name" value="Fe-S cluster assembly (FSCA)"/>
    <property type="match status" value="1"/>
</dbReference>
<evidence type="ECO:0000256" key="1">
    <source>
        <dbReference type="ARBA" id="ARBA00006420"/>
    </source>
</evidence>
<gene>
    <name evidence="3" type="ORF">BCR41DRAFT_337968</name>
</gene>
<dbReference type="Pfam" id="PF08712">
    <property type="entry name" value="Nfu_N"/>
    <property type="match status" value="1"/>
</dbReference>
<dbReference type="InterPro" id="IPR034904">
    <property type="entry name" value="FSCA_dom_sf"/>
</dbReference>
<dbReference type="OrthoDB" id="565552at2759"/>
<name>A0A1Y2GM56_9FUNG</name>
<dbReference type="GO" id="GO:0051536">
    <property type="term" value="F:iron-sulfur cluster binding"/>
    <property type="evidence" value="ECO:0007669"/>
    <property type="project" value="InterPro"/>
</dbReference>
<dbReference type="InterPro" id="IPR001075">
    <property type="entry name" value="NIF_FeS_clus_asmbl_NifU_C"/>
</dbReference>